<comment type="similarity">
    <text evidence="2">Belongs to the SusD family.</text>
</comment>
<comment type="caution">
    <text evidence="8">The sequence shown here is derived from an EMBL/GenBank/DDBJ whole genome shotgun (WGS) entry which is preliminary data.</text>
</comment>
<evidence type="ECO:0000259" key="7">
    <source>
        <dbReference type="Pfam" id="PF07980"/>
    </source>
</evidence>
<protein>
    <submittedName>
        <fullName evidence="8">RagB/SusD family nutrient uptake outer membrane protein</fullName>
    </submittedName>
</protein>
<evidence type="ECO:0000256" key="5">
    <source>
        <dbReference type="ARBA" id="ARBA00023237"/>
    </source>
</evidence>
<organism evidence="8 9">
    <name type="scientific">Fulvivirga sediminis</name>
    <dbReference type="NCBI Taxonomy" id="2803949"/>
    <lineage>
        <taxon>Bacteria</taxon>
        <taxon>Pseudomonadati</taxon>
        <taxon>Bacteroidota</taxon>
        <taxon>Cytophagia</taxon>
        <taxon>Cytophagales</taxon>
        <taxon>Fulvivirgaceae</taxon>
        <taxon>Fulvivirga</taxon>
    </lineage>
</organism>
<sequence length="530" mass="59394">MKKLNINRLFLVGILSLLSLSCGDLDLKPENQITSDVVYDDFGNYKNVLAKLYGGYALTGQQGNQGGDPDIIGLDEGFSDYLRLYYNLQELSTDEAVISWNDGSLPDIVTVEWIANNEFIGAMFSRIYFQVALANEFIREMSDENLDSRGLTEAQKTEARIFRAEARFIRALSYWHALDMFGDIALVKEEDGVGSYFPERVERIALFEYIESELLAIQNELIDAKQNEYGRADKAAAWTLLTKLYLNAQVYTGVERNSEAITYASHVINAGYTLDPNYDHLFLADNNSAEGIIFSINYDGTNTQTNGGTKYLILGSITGSMNQADYGMSERWPGLRTTKNIVNLFDDITGATDSRAMFHADGQTLEINDFTKTTQGYPVTKFKNITSTGEPGSNMANSFPDTDFPMFRLADVYLMYAEAVLRGGTGGSTATALEYINALRERAYGDESGNISAEDLTLDFILDERARELCYEMHRRTDLIRFGKFSNSDYVWPWKGGVQEGRPVNSRFDLFPIPTAAILANPNLKQHDGY</sequence>
<keyword evidence="4" id="KW-0472">Membrane</keyword>
<dbReference type="Gene3D" id="1.10.3780.10">
    <property type="entry name" value="SusD-like"/>
    <property type="match status" value="1"/>
</dbReference>
<dbReference type="Proteomes" id="UP000659388">
    <property type="component" value="Unassembled WGS sequence"/>
</dbReference>
<name>A0A937F2S4_9BACT</name>
<gene>
    <name evidence="8" type="ORF">JL102_03860</name>
</gene>
<dbReference type="EMBL" id="JAESIY010000002">
    <property type="protein sequence ID" value="MBL3655251.1"/>
    <property type="molecule type" value="Genomic_DNA"/>
</dbReference>
<evidence type="ECO:0000256" key="1">
    <source>
        <dbReference type="ARBA" id="ARBA00004442"/>
    </source>
</evidence>
<accession>A0A937F2S4</accession>
<dbReference type="InterPro" id="IPR012944">
    <property type="entry name" value="SusD_RagB_dom"/>
</dbReference>
<dbReference type="InterPro" id="IPR011990">
    <property type="entry name" value="TPR-like_helical_dom_sf"/>
</dbReference>
<dbReference type="Pfam" id="PF07980">
    <property type="entry name" value="SusD_RagB"/>
    <property type="match status" value="1"/>
</dbReference>
<dbReference type="PROSITE" id="PS51257">
    <property type="entry name" value="PROKAR_LIPOPROTEIN"/>
    <property type="match status" value="1"/>
</dbReference>
<evidence type="ECO:0000313" key="8">
    <source>
        <dbReference type="EMBL" id="MBL3655251.1"/>
    </source>
</evidence>
<dbReference type="Gene3D" id="1.25.40.390">
    <property type="match status" value="1"/>
</dbReference>
<dbReference type="GO" id="GO:0009279">
    <property type="term" value="C:cell outer membrane"/>
    <property type="evidence" value="ECO:0007669"/>
    <property type="project" value="UniProtKB-SubCell"/>
</dbReference>
<dbReference type="AlphaFoldDB" id="A0A937F2S4"/>
<dbReference type="SUPFAM" id="SSF48452">
    <property type="entry name" value="TPR-like"/>
    <property type="match status" value="1"/>
</dbReference>
<feature type="signal peptide" evidence="6">
    <location>
        <begin position="1"/>
        <end position="21"/>
    </location>
</feature>
<reference evidence="8" key="1">
    <citation type="submission" date="2021-01" db="EMBL/GenBank/DDBJ databases">
        <title>Fulvivirga kasyanovii gen. nov., sp nov., a novel member of the phylum Bacteroidetes isolated from seawater in a mussel farm.</title>
        <authorList>
            <person name="Zhao L.-H."/>
            <person name="Wang Z.-J."/>
        </authorList>
    </citation>
    <scope>NUCLEOTIDE SEQUENCE</scope>
    <source>
        <strain evidence="8">2943</strain>
    </source>
</reference>
<keyword evidence="9" id="KW-1185">Reference proteome</keyword>
<evidence type="ECO:0000256" key="4">
    <source>
        <dbReference type="ARBA" id="ARBA00023136"/>
    </source>
</evidence>
<dbReference type="CDD" id="cd08977">
    <property type="entry name" value="SusD"/>
    <property type="match status" value="1"/>
</dbReference>
<dbReference type="RefSeq" id="WP_202242767.1">
    <property type="nucleotide sequence ID" value="NZ_JAESIY010000002.1"/>
</dbReference>
<evidence type="ECO:0000256" key="3">
    <source>
        <dbReference type="ARBA" id="ARBA00022729"/>
    </source>
</evidence>
<evidence type="ECO:0000256" key="2">
    <source>
        <dbReference type="ARBA" id="ARBA00006275"/>
    </source>
</evidence>
<dbReference type="Gene3D" id="1.25.40.10">
    <property type="entry name" value="Tetratricopeptide repeat domain"/>
    <property type="match status" value="1"/>
</dbReference>
<keyword evidence="5" id="KW-0998">Cell outer membrane</keyword>
<comment type="subcellular location">
    <subcellularLocation>
        <location evidence="1">Cell outer membrane</location>
    </subcellularLocation>
</comment>
<evidence type="ECO:0000313" key="9">
    <source>
        <dbReference type="Proteomes" id="UP000659388"/>
    </source>
</evidence>
<evidence type="ECO:0000256" key="6">
    <source>
        <dbReference type="SAM" id="SignalP"/>
    </source>
</evidence>
<feature type="chain" id="PRO_5037520471" evidence="6">
    <location>
        <begin position="22"/>
        <end position="530"/>
    </location>
</feature>
<feature type="domain" description="RagB/SusD" evidence="7">
    <location>
        <begin position="368"/>
        <end position="530"/>
    </location>
</feature>
<proteinExistence type="inferred from homology"/>
<keyword evidence="3 6" id="KW-0732">Signal</keyword>